<evidence type="ECO:0000259" key="2">
    <source>
        <dbReference type="PROSITE" id="PS51819"/>
    </source>
</evidence>
<dbReference type="PROSITE" id="PS51819">
    <property type="entry name" value="VOC"/>
    <property type="match status" value="1"/>
</dbReference>
<organism evidence="3 4">
    <name type="scientific">Micromonospora craterilacus</name>
    <dbReference type="NCBI Taxonomy" id="1655439"/>
    <lineage>
        <taxon>Bacteria</taxon>
        <taxon>Bacillati</taxon>
        <taxon>Actinomycetota</taxon>
        <taxon>Actinomycetes</taxon>
        <taxon>Micromonosporales</taxon>
        <taxon>Micromonosporaceae</taxon>
        <taxon>Micromonospora</taxon>
    </lineage>
</organism>
<accession>A0A2W2EPE2</accession>
<dbReference type="AlphaFoldDB" id="A0A2W2EPE2"/>
<dbReference type="SUPFAM" id="SSF54593">
    <property type="entry name" value="Glyoxalase/Bleomycin resistance protein/Dihydroxybiphenyl dioxygenase"/>
    <property type="match status" value="1"/>
</dbReference>
<proteinExistence type="predicted"/>
<dbReference type="Proteomes" id="UP000248924">
    <property type="component" value="Unassembled WGS sequence"/>
</dbReference>
<protein>
    <recommendedName>
        <fullName evidence="2">VOC domain-containing protein</fullName>
    </recommendedName>
</protein>
<dbReference type="InterPro" id="IPR037523">
    <property type="entry name" value="VOC_core"/>
</dbReference>
<dbReference type="InterPro" id="IPR004360">
    <property type="entry name" value="Glyas_Fos-R_dOase_dom"/>
</dbReference>
<dbReference type="Pfam" id="PF00903">
    <property type="entry name" value="Glyoxalase"/>
    <property type="match status" value="1"/>
</dbReference>
<evidence type="ECO:0000313" key="4">
    <source>
        <dbReference type="Proteomes" id="UP000248924"/>
    </source>
</evidence>
<sequence>MGDRGLRRPRHPARAGHRAGLGRSRRHRHGSGAARAIRPGPFPPVRPALRRDTAVIESPLREAPLLFVFIDISSLPRHRRLCEDVLGFRVVENQFHPPHEHHGLVKYDAGGTILALNLFTESKFRQGTSDALTLVCRTAGGAGDPRLDAYGTRAGGLFTDRDGHHFVLGTGDSDRGAEIVEVRLAVASLTASVPFYRDVLGLELREQDAASARFATGTVDLTLELCPDTPDGRKARFNGYLVVLHVPEVRAAAAALAERGLTFRGPVGFSDIGGTVRFNDPTGHVLCLYEPSAESLTWGSADKVRELTAGRTHRR</sequence>
<gene>
    <name evidence="3" type="ORF">C1I95_13205</name>
</gene>
<evidence type="ECO:0000256" key="1">
    <source>
        <dbReference type="SAM" id="MobiDB-lite"/>
    </source>
</evidence>
<feature type="compositionally biased region" description="Basic residues" evidence="1">
    <location>
        <begin position="7"/>
        <end position="17"/>
    </location>
</feature>
<feature type="region of interest" description="Disordered" evidence="1">
    <location>
        <begin position="1"/>
        <end position="44"/>
    </location>
</feature>
<evidence type="ECO:0000313" key="3">
    <source>
        <dbReference type="EMBL" id="PZG18629.1"/>
    </source>
</evidence>
<dbReference type="Gene3D" id="3.10.180.10">
    <property type="entry name" value="2,3-Dihydroxybiphenyl 1,2-Dioxygenase, domain 1"/>
    <property type="match status" value="1"/>
</dbReference>
<comment type="caution">
    <text evidence="3">The sequence shown here is derived from an EMBL/GenBank/DDBJ whole genome shotgun (WGS) entry which is preliminary data.</text>
</comment>
<keyword evidence="4" id="KW-1185">Reference proteome</keyword>
<name>A0A2W2EPE2_9ACTN</name>
<feature type="domain" description="VOC" evidence="2">
    <location>
        <begin position="178"/>
        <end position="291"/>
    </location>
</feature>
<reference evidence="3 4" key="1">
    <citation type="submission" date="2018-01" db="EMBL/GenBank/DDBJ databases">
        <title>Draft genome sequence of Jishengella sp. NA12.</title>
        <authorList>
            <person name="Sahin N."/>
            <person name="Ay H."/>
            <person name="Saygin H."/>
        </authorList>
    </citation>
    <scope>NUCLEOTIDE SEQUENCE [LARGE SCALE GENOMIC DNA]</scope>
    <source>
        <strain evidence="3 4">NA12</strain>
    </source>
</reference>
<dbReference type="EMBL" id="POTY01000068">
    <property type="protein sequence ID" value="PZG18629.1"/>
    <property type="molecule type" value="Genomic_DNA"/>
</dbReference>
<dbReference type="InterPro" id="IPR029068">
    <property type="entry name" value="Glyas_Bleomycin-R_OHBP_Dase"/>
</dbReference>